<gene>
    <name evidence="11" type="ORF">NYR02_04115</name>
</gene>
<organism evidence="11 12">
    <name type="scientific">Thalassolituus pacificus</name>
    <dbReference type="NCBI Taxonomy" id="2975440"/>
    <lineage>
        <taxon>Bacteria</taxon>
        <taxon>Pseudomonadati</taxon>
        <taxon>Pseudomonadota</taxon>
        <taxon>Gammaproteobacteria</taxon>
        <taxon>Oceanospirillales</taxon>
        <taxon>Oceanospirillaceae</taxon>
        <taxon>Thalassolituus</taxon>
    </lineage>
</organism>
<protein>
    <submittedName>
        <fullName evidence="11">MotA/TolQ/ExbB proton channel family protein</fullName>
    </submittedName>
</protein>
<keyword evidence="4" id="KW-1003">Cell membrane</keyword>
<evidence type="ECO:0000259" key="10">
    <source>
        <dbReference type="Pfam" id="PF01618"/>
    </source>
</evidence>
<sequence length="265" mass="29157">MFSFSTLIGFCAGIGLFAFAIVSSTDHHQIFMSLSSLALVLGSTLAASLISYSTGDVLIAVRSMMATFFHTPTSQKHLRNLVSRFVDWTNLYRQGGISALEQSLSKEEAKDEFLGHAMELIGSGYKSHEIRIMLSDAMDATWQRHTLESKVLNTMATYAPGFGMVGTIIGLIIMLDNLNGDMAGLGQGLALALITTLYGVVLANLFFKPAANQVTEKQEALYYRHQLITEGFVLLAEKRDALFIQDRLNAFLKPSVRLQFADETL</sequence>
<evidence type="ECO:0000256" key="3">
    <source>
        <dbReference type="ARBA" id="ARBA00022448"/>
    </source>
</evidence>
<reference evidence="11" key="1">
    <citation type="journal article" date="2022" name="Front. Microbiol.">
        <title>Genome-based taxonomic rearrangement of Oceanobacter-related bacteria including the description of Thalassolituus hydrocarbonoclasticus sp. nov. and Thalassolituus pacificus sp. nov. and emended description of the genus Thalassolituus.</title>
        <authorList>
            <person name="Dong C."/>
            <person name="Wei L."/>
            <person name="Wang J."/>
            <person name="Lai Q."/>
            <person name="Huang Z."/>
            <person name="Shao Z."/>
        </authorList>
    </citation>
    <scope>NUCLEOTIDE SEQUENCE</scope>
    <source>
        <strain evidence="11">59MF3M-4</strain>
    </source>
</reference>
<dbReference type="InterPro" id="IPR047055">
    <property type="entry name" value="MotA-like"/>
</dbReference>
<proteinExistence type="inferred from homology"/>
<dbReference type="AlphaFoldDB" id="A0A9X2WD52"/>
<comment type="subcellular location">
    <subcellularLocation>
        <location evidence="1">Cell membrane</location>
        <topology evidence="1">Multi-pass membrane protein</topology>
    </subcellularLocation>
</comment>
<evidence type="ECO:0000256" key="1">
    <source>
        <dbReference type="ARBA" id="ARBA00004651"/>
    </source>
</evidence>
<evidence type="ECO:0000313" key="12">
    <source>
        <dbReference type="Proteomes" id="UP001147830"/>
    </source>
</evidence>
<keyword evidence="8 9" id="KW-0472">Membrane</keyword>
<dbReference type="PANTHER" id="PTHR30433">
    <property type="entry name" value="CHEMOTAXIS PROTEIN MOTA"/>
    <property type="match status" value="1"/>
</dbReference>
<feature type="domain" description="MotA/TolQ/ExbB proton channel" evidence="10">
    <location>
        <begin position="107"/>
        <end position="222"/>
    </location>
</feature>
<feature type="transmembrane region" description="Helical" evidence="9">
    <location>
        <begin position="30"/>
        <end position="52"/>
    </location>
</feature>
<evidence type="ECO:0000256" key="5">
    <source>
        <dbReference type="ARBA" id="ARBA00022692"/>
    </source>
</evidence>
<feature type="transmembrane region" description="Helical" evidence="9">
    <location>
        <begin position="151"/>
        <end position="175"/>
    </location>
</feature>
<dbReference type="Pfam" id="PF01618">
    <property type="entry name" value="MotA_ExbB"/>
    <property type="match status" value="1"/>
</dbReference>
<accession>A0A9X2WD52</accession>
<evidence type="ECO:0000256" key="6">
    <source>
        <dbReference type="ARBA" id="ARBA00022779"/>
    </source>
</evidence>
<keyword evidence="6" id="KW-0283">Flagellar rotation</keyword>
<evidence type="ECO:0000256" key="7">
    <source>
        <dbReference type="ARBA" id="ARBA00022989"/>
    </source>
</evidence>
<evidence type="ECO:0000256" key="9">
    <source>
        <dbReference type="SAM" id="Phobius"/>
    </source>
</evidence>
<name>A0A9X2WD52_9GAMM</name>
<feature type="transmembrane region" description="Helical" evidence="9">
    <location>
        <begin position="187"/>
        <end position="207"/>
    </location>
</feature>
<keyword evidence="12" id="KW-1185">Reference proteome</keyword>
<dbReference type="InterPro" id="IPR000540">
    <property type="entry name" value="Flag_MotA_CS"/>
</dbReference>
<keyword evidence="3" id="KW-0813">Transport</keyword>
<keyword evidence="7 9" id="KW-1133">Transmembrane helix</keyword>
<evidence type="ECO:0000256" key="8">
    <source>
        <dbReference type="ARBA" id="ARBA00023136"/>
    </source>
</evidence>
<dbReference type="PROSITE" id="PS01307">
    <property type="entry name" value="MOTA"/>
    <property type="match status" value="1"/>
</dbReference>
<evidence type="ECO:0000313" key="11">
    <source>
        <dbReference type="EMBL" id="MCT7358206.1"/>
    </source>
</evidence>
<evidence type="ECO:0000256" key="4">
    <source>
        <dbReference type="ARBA" id="ARBA00022475"/>
    </source>
</evidence>
<dbReference type="EMBL" id="JAOANI010000012">
    <property type="protein sequence ID" value="MCT7358206.1"/>
    <property type="molecule type" value="Genomic_DNA"/>
</dbReference>
<evidence type="ECO:0000256" key="2">
    <source>
        <dbReference type="ARBA" id="ARBA00008038"/>
    </source>
</evidence>
<keyword evidence="5 9" id="KW-0812">Transmembrane</keyword>
<comment type="similarity">
    <text evidence="2">Belongs to the MotA family.</text>
</comment>
<dbReference type="GO" id="GO:0005886">
    <property type="term" value="C:plasma membrane"/>
    <property type="evidence" value="ECO:0007669"/>
    <property type="project" value="UniProtKB-SubCell"/>
</dbReference>
<reference evidence="11" key="2">
    <citation type="submission" date="2022-08" db="EMBL/GenBank/DDBJ databases">
        <authorList>
            <person name="Dong C."/>
        </authorList>
    </citation>
    <scope>NUCLEOTIDE SEQUENCE</scope>
    <source>
        <strain evidence="11">59MF3M-4</strain>
    </source>
</reference>
<comment type="caution">
    <text evidence="11">The sequence shown here is derived from an EMBL/GenBank/DDBJ whole genome shotgun (WGS) entry which is preliminary data.</text>
</comment>
<dbReference type="GO" id="GO:0071978">
    <property type="term" value="P:bacterial-type flagellum-dependent swarming motility"/>
    <property type="evidence" value="ECO:0007669"/>
    <property type="project" value="InterPro"/>
</dbReference>
<dbReference type="Proteomes" id="UP001147830">
    <property type="component" value="Unassembled WGS sequence"/>
</dbReference>
<dbReference type="InterPro" id="IPR002898">
    <property type="entry name" value="MotA_ExbB_proton_chnl"/>
</dbReference>
<dbReference type="GO" id="GO:0006935">
    <property type="term" value="P:chemotaxis"/>
    <property type="evidence" value="ECO:0007669"/>
    <property type="project" value="InterPro"/>
</dbReference>